<sequence>MFCKIRSTACLLAATSMMAMPIAAQAEDAAQLVDINGMFAADAETELRNRGFGFVSHNRNSQGYNYSYWWDEEDDDCVQVEEYRGRIQSITDASDQDCGHHMNADATAALGVAAGAAVLGAIFGHNSNHHDDNRHSDDHAYERDYERGYNDGLHNASYHNRDRSEGYSAGYSAGVDQRNTNLRHHSRRGGYHQAAQISDLQGSRAAGAMDTMESRGFRQVDNFTSGNTRYSIQYNRNTRQCVQMTIADGHIYDIRDIGQNPNCR</sequence>
<dbReference type="RefSeq" id="WP_197919866.1">
    <property type="nucleotide sequence ID" value="NZ_CAWPTA010000006.1"/>
</dbReference>
<keyword evidence="1" id="KW-0732">Signal</keyword>
<proteinExistence type="predicted"/>
<comment type="caution">
    <text evidence="2">The sequence shown here is derived from an EMBL/GenBank/DDBJ whole genome shotgun (WGS) entry which is preliminary data.</text>
</comment>
<name>A0ABS0MZN5_9SPHN</name>
<feature type="signal peptide" evidence="1">
    <location>
        <begin position="1"/>
        <end position="26"/>
    </location>
</feature>
<feature type="chain" id="PRO_5047367293" description="PepSY domain-containing protein" evidence="1">
    <location>
        <begin position="27"/>
        <end position="264"/>
    </location>
</feature>
<evidence type="ECO:0000313" key="3">
    <source>
        <dbReference type="Proteomes" id="UP000602442"/>
    </source>
</evidence>
<accession>A0ABS0MZN5</accession>
<reference evidence="2 3" key="1">
    <citation type="submission" date="2020-11" db="EMBL/GenBank/DDBJ databases">
        <title>Erythrobacter sediminis sp. nov., a marine bacterium from a tidal flat of Garorim Bay.</title>
        <authorList>
            <person name="Kim D."/>
            <person name="Yoo Y."/>
            <person name="Kim J.-J."/>
        </authorList>
    </citation>
    <scope>NUCLEOTIDE SEQUENCE [LARGE SCALE GENOMIC DNA]</scope>
    <source>
        <strain evidence="2 3">JGD-13</strain>
    </source>
</reference>
<gene>
    <name evidence="2" type="ORF">I5L03_01105</name>
</gene>
<dbReference type="EMBL" id="JAEANY010000001">
    <property type="protein sequence ID" value="MBH5321178.1"/>
    <property type="molecule type" value="Genomic_DNA"/>
</dbReference>
<keyword evidence="3" id="KW-1185">Reference proteome</keyword>
<organism evidence="2 3">
    <name type="scientific">Aurantiacibacter sediminis</name>
    <dbReference type="NCBI Taxonomy" id="2793064"/>
    <lineage>
        <taxon>Bacteria</taxon>
        <taxon>Pseudomonadati</taxon>
        <taxon>Pseudomonadota</taxon>
        <taxon>Alphaproteobacteria</taxon>
        <taxon>Sphingomonadales</taxon>
        <taxon>Erythrobacteraceae</taxon>
        <taxon>Aurantiacibacter</taxon>
    </lineage>
</organism>
<evidence type="ECO:0000313" key="2">
    <source>
        <dbReference type="EMBL" id="MBH5321178.1"/>
    </source>
</evidence>
<protein>
    <recommendedName>
        <fullName evidence="4">PepSY domain-containing protein</fullName>
    </recommendedName>
</protein>
<evidence type="ECO:0000256" key="1">
    <source>
        <dbReference type="SAM" id="SignalP"/>
    </source>
</evidence>
<dbReference type="Proteomes" id="UP000602442">
    <property type="component" value="Unassembled WGS sequence"/>
</dbReference>
<evidence type="ECO:0008006" key="4">
    <source>
        <dbReference type="Google" id="ProtNLM"/>
    </source>
</evidence>